<reference evidence="1" key="1">
    <citation type="journal article" date="2022" name="bioRxiv">
        <title>Sequencing and chromosome-scale assembly of the giantPleurodeles waltlgenome.</title>
        <authorList>
            <person name="Brown T."/>
            <person name="Elewa A."/>
            <person name="Iarovenko S."/>
            <person name="Subramanian E."/>
            <person name="Araus A.J."/>
            <person name="Petzold A."/>
            <person name="Susuki M."/>
            <person name="Suzuki K.-i.T."/>
            <person name="Hayashi T."/>
            <person name="Toyoda A."/>
            <person name="Oliveira C."/>
            <person name="Osipova E."/>
            <person name="Leigh N.D."/>
            <person name="Simon A."/>
            <person name="Yun M.H."/>
        </authorList>
    </citation>
    <scope>NUCLEOTIDE SEQUENCE</scope>
    <source>
        <strain evidence="1">20211129_DDA</strain>
        <tissue evidence="1">Liver</tissue>
    </source>
</reference>
<name>A0AAV7LH57_PLEWA</name>
<accession>A0AAV7LH57</accession>
<sequence length="162" mass="17982">MHGRGVSDHSLVGIRQLGPQQDYVLPGRLDVWGLKEPGVREKLWDGASLYFAENQGTVALAGTLWEAFKTVLRGQAQASLWVTGKEMRLACATIEKDIVSLEATTLASNNPEDHEKLQLRQSEPRALAENQAKQPAVAVQRRLYDVGDKAGRLLAWLEHRDT</sequence>
<proteinExistence type="predicted"/>
<evidence type="ECO:0000313" key="2">
    <source>
        <dbReference type="Proteomes" id="UP001066276"/>
    </source>
</evidence>
<gene>
    <name evidence="1" type="ORF">NDU88_001342</name>
</gene>
<organism evidence="1 2">
    <name type="scientific">Pleurodeles waltl</name>
    <name type="common">Iberian ribbed newt</name>
    <dbReference type="NCBI Taxonomy" id="8319"/>
    <lineage>
        <taxon>Eukaryota</taxon>
        <taxon>Metazoa</taxon>
        <taxon>Chordata</taxon>
        <taxon>Craniata</taxon>
        <taxon>Vertebrata</taxon>
        <taxon>Euteleostomi</taxon>
        <taxon>Amphibia</taxon>
        <taxon>Batrachia</taxon>
        <taxon>Caudata</taxon>
        <taxon>Salamandroidea</taxon>
        <taxon>Salamandridae</taxon>
        <taxon>Pleurodelinae</taxon>
        <taxon>Pleurodeles</taxon>
    </lineage>
</organism>
<evidence type="ECO:0000313" key="1">
    <source>
        <dbReference type="EMBL" id="KAJ1088183.1"/>
    </source>
</evidence>
<comment type="caution">
    <text evidence="1">The sequence shown here is derived from an EMBL/GenBank/DDBJ whole genome shotgun (WGS) entry which is preliminary data.</text>
</comment>
<keyword evidence="2" id="KW-1185">Reference proteome</keyword>
<dbReference type="EMBL" id="JANPWB010000015">
    <property type="protein sequence ID" value="KAJ1088183.1"/>
    <property type="molecule type" value="Genomic_DNA"/>
</dbReference>
<dbReference type="AlphaFoldDB" id="A0AAV7LH57"/>
<protein>
    <submittedName>
        <fullName evidence="1">Uncharacterized protein</fullName>
    </submittedName>
</protein>
<dbReference type="Proteomes" id="UP001066276">
    <property type="component" value="Chromosome 11"/>
</dbReference>